<evidence type="ECO:0000313" key="4">
    <source>
        <dbReference type="EMBL" id="WSA31399.1"/>
    </source>
</evidence>
<dbReference type="PANTHER" id="PTHR30272:SF1">
    <property type="entry name" value="3-HYDROXYACYL-[ACYL-CARRIER-PROTEIN] DEHYDRATASE"/>
    <property type="match status" value="1"/>
</dbReference>
<dbReference type="Gene3D" id="3.10.129.10">
    <property type="entry name" value="Hotdog Thioesterase"/>
    <property type="match status" value="1"/>
</dbReference>
<sequence>MMGIEEIRKIIPHRPPMLLVDRVTELVPRRRLVGSLTVTGDRPLPMSLLLESWGQAALVLIRHDRPMPDVLTDGVPVAGVFEHIRFGRPVLPGETVEHHVTMNRLVADTAFVTGESFVGSTVVLRVGRLVGAMRSVESLRASLDAAALERQAAADREAAPGHPAAVVSGTATSGVAR</sequence>
<name>A0ABZ1EC69_9ACTN</name>
<comment type="similarity">
    <text evidence="1">Belongs to the thioester dehydratase family. FabZ subfamily.</text>
</comment>
<dbReference type="EMBL" id="CP109071">
    <property type="protein sequence ID" value="WSA31399.1"/>
    <property type="molecule type" value="Genomic_DNA"/>
</dbReference>
<evidence type="ECO:0000313" key="5">
    <source>
        <dbReference type="Proteomes" id="UP001334804"/>
    </source>
</evidence>
<accession>A0ABZ1EC69</accession>
<evidence type="ECO:0000256" key="3">
    <source>
        <dbReference type="SAM" id="MobiDB-lite"/>
    </source>
</evidence>
<reference evidence="4 5" key="1">
    <citation type="submission" date="2022-10" db="EMBL/GenBank/DDBJ databases">
        <title>The complete genomes of actinobacterial strains from the NBC collection.</title>
        <authorList>
            <person name="Joergensen T.S."/>
            <person name="Alvarez Arevalo M."/>
            <person name="Sterndorff E.B."/>
            <person name="Faurdal D."/>
            <person name="Vuksanovic O."/>
            <person name="Mourched A.-S."/>
            <person name="Charusanti P."/>
            <person name="Shaw S."/>
            <person name="Blin K."/>
            <person name="Weber T."/>
        </authorList>
    </citation>
    <scope>NUCLEOTIDE SEQUENCE [LARGE SCALE GENOMIC DNA]</scope>
    <source>
        <strain evidence="4 5">NBC 01809</strain>
    </source>
</reference>
<protein>
    <submittedName>
        <fullName evidence="4">Beta-hydroxyacyl-ACP dehydratase</fullName>
    </submittedName>
</protein>
<dbReference type="PANTHER" id="PTHR30272">
    <property type="entry name" value="3-HYDROXYACYL-[ACYL-CARRIER-PROTEIN] DEHYDRATASE"/>
    <property type="match status" value="1"/>
</dbReference>
<dbReference type="Proteomes" id="UP001334804">
    <property type="component" value="Chromosome"/>
</dbReference>
<evidence type="ECO:0000256" key="1">
    <source>
        <dbReference type="ARBA" id="ARBA00009174"/>
    </source>
</evidence>
<evidence type="ECO:0000256" key="2">
    <source>
        <dbReference type="ARBA" id="ARBA00023239"/>
    </source>
</evidence>
<proteinExistence type="inferred from homology"/>
<dbReference type="SUPFAM" id="SSF54637">
    <property type="entry name" value="Thioesterase/thiol ester dehydrase-isomerase"/>
    <property type="match status" value="1"/>
</dbReference>
<dbReference type="InterPro" id="IPR029069">
    <property type="entry name" value="HotDog_dom_sf"/>
</dbReference>
<keyword evidence="2" id="KW-0456">Lyase</keyword>
<dbReference type="RefSeq" id="WP_266318211.1">
    <property type="nucleotide sequence ID" value="NZ_CP109071.1"/>
</dbReference>
<organism evidence="4 5">
    <name type="scientific">Micromonospora peucetia</name>
    <dbReference type="NCBI Taxonomy" id="47871"/>
    <lineage>
        <taxon>Bacteria</taxon>
        <taxon>Bacillati</taxon>
        <taxon>Actinomycetota</taxon>
        <taxon>Actinomycetes</taxon>
        <taxon>Micromonosporales</taxon>
        <taxon>Micromonosporaceae</taxon>
        <taxon>Micromonospora</taxon>
    </lineage>
</organism>
<feature type="region of interest" description="Disordered" evidence="3">
    <location>
        <begin position="154"/>
        <end position="177"/>
    </location>
</feature>
<keyword evidence="5" id="KW-1185">Reference proteome</keyword>
<gene>
    <name evidence="4" type="ORF">OIE14_25170</name>
</gene>
<dbReference type="InterPro" id="IPR013114">
    <property type="entry name" value="FabA_FabZ"/>
</dbReference>